<organism evidence="1">
    <name type="scientific">Candidatus Methanophaga sp. ANME-1 ERB7</name>
    <dbReference type="NCBI Taxonomy" id="2759913"/>
    <lineage>
        <taxon>Archaea</taxon>
        <taxon>Methanobacteriati</taxon>
        <taxon>Methanobacteriota</taxon>
        <taxon>Stenosarchaea group</taxon>
        <taxon>Methanomicrobia</taxon>
        <taxon>Candidatus Methanophagales</taxon>
        <taxon>Candidatus Methanophagaceae</taxon>
        <taxon>Candidatus Methanophaga</taxon>
    </lineage>
</organism>
<name>A0A7G9Z253_9EURY</name>
<evidence type="ECO:0000313" key="1">
    <source>
        <dbReference type="EMBL" id="QNO54337.1"/>
    </source>
</evidence>
<dbReference type="AlphaFoldDB" id="A0A7G9Z253"/>
<proteinExistence type="predicted"/>
<protein>
    <recommendedName>
        <fullName evidence="2">Ribbon-helix-helix protein CopG domain-containing protein</fullName>
    </recommendedName>
</protein>
<dbReference type="Pfam" id="PF03683">
    <property type="entry name" value="UPF0175"/>
    <property type="match status" value="1"/>
</dbReference>
<dbReference type="EMBL" id="MT631576">
    <property type="protein sequence ID" value="QNO54337.1"/>
    <property type="molecule type" value="Genomic_DNA"/>
</dbReference>
<gene>
    <name evidence="1" type="ORF">DIMBOPOO_00009</name>
</gene>
<evidence type="ECO:0008006" key="2">
    <source>
        <dbReference type="Google" id="ProtNLM"/>
    </source>
</evidence>
<reference evidence="1" key="1">
    <citation type="submission" date="2020-06" db="EMBL/GenBank/DDBJ databases">
        <title>Unique genomic features of the anaerobic methanotrophic archaea.</title>
        <authorList>
            <person name="Chadwick G.L."/>
            <person name="Skennerton C.T."/>
            <person name="Laso-Perez R."/>
            <person name="Leu A.O."/>
            <person name="Speth D.R."/>
            <person name="Yu H."/>
            <person name="Morgan-Lang C."/>
            <person name="Hatzenpichler R."/>
            <person name="Goudeau D."/>
            <person name="Malmstrom R."/>
            <person name="Brazelton W.J."/>
            <person name="Woyke T."/>
            <person name="Hallam S.J."/>
            <person name="Tyson G.W."/>
            <person name="Wegener G."/>
            <person name="Boetius A."/>
            <person name="Orphan V."/>
        </authorList>
    </citation>
    <scope>NUCLEOTIDE SEQUENCE</scope>
</reference>
<dbReference type="InterPro" id="IPR005368">
    <property type="entry name" value="UPF0175"/>
</dbReference>
<accession>A0A7G9Z253</accession>
<sequence length="112" mass="12978">MVTFICGCKQLINMRVITARIPDEMFEKIKEIEESERIDRAEATRKLLFIGITEKRRGKAIELLRKHKITYRKAAEMMGVTIYELLDIMEKEGVSVGYSLRDLEKDIEGVPS</sequence>